<protein>
    <submittedName>
        <fullName evidence="1">Uncharacterized protein</fullName>
    </submittedName>
</protein>
<evidence type="ECO:0000313" key="2">
    <source>
        <dbReference type="Proteomes" id="UP001152888"/>
    </source>
</evidence>
<gene>
    <name evidence="1" type="ORF">ACAOBT_LOCUS33862</name>
</gene>
<name>A0A9P0MK01_ACAOB</name>
<accession>A0A9P0MK01</accession>
<evidence type="ECO:0000313" key="1">
    <source>
        <dbReference type="EMBL" id="CAH2014067.1"/>
    </source>
</evidence>
<sequence length="87" mass="10785">MRDGPPCSEHHRPPHEHRGAIGRILEHIFVPPHMRHHHHYHRYDRHYRDHHYHHQPPCYPQWGPAPPCSHNYFVTGCLHCHNYYRRW</sequence>
<proteinExistence type="predicted"/>
<dbReference type="EMBL" id="CAKOFQ010008421">
    <property type="protein sequence ID" value="CAH2014067.1"/>
    <property type="molecule type" value="Genomic_DNA"/>
</dbReference>
<comment type="caution">
    <text evidence="1">The sequence shown here is derived from an EMBL/GenBank/DDBJ whole genome shotgun (WGS) entry which is preliminary data.</text>
</comment>
<organism evidence="1 2">
    <name type="scientific">Acanthoscelides obtectus</name>
    <name type="common">Bean weevil</name>
    <name type="synonym">Bruchus obtectus</name>
    <dbReference type="NCBI Taxonomy" id="200917"/>
    <lineage>
        <taxon>Eukaryota</taxon>
        <taxon>Metazoa</taxon>
        <taxon>Ecdysozoa</taxon>
        <taxon>Arthropoda</taxon>
        <taxon>Hexapoda</taxon>
        <taxon>Insecta</taxon>
        <taxon>Pterygota</taxon>
        <taxon>Neoptera</taxon>
        <taxon>Endopterygota</taxon>
        <taxon>Coleoptera</taxon>
        <taxon>Polyphaga</taxon>
        <taxon>Cucujiformia</taxon>
        <taxon>Chrysomeloidea</taxon>
        <taxon>Chrysomelidae</taxon>
        <taxon>Bruchinae</taxon>
        <taxon>Bruchini</taxon>
        <taxon>Acanthoscelides</taxon>
    </lineage>
</organism>
<dbReference type="Proteomes" id="UP001152888">
    <property type="component" value="Unassembled WGS sequence"/>
</dbReference>
<dbReference type="OrthoDB" id="10397050at2759"/>
<keyword evidence="2" id="KW-1185">Reference proteome</keyword>
<reference evidence="1" key="1">
    <citation type="submission" date="2022-03" db="EMBL/GenBank/DDBJ databases">
        <authorList>
            <person name="Sayadi A."/>
        </authorList>
    </citation>
    <scope>NUCLEOTIDE SEQUENCE</scope>
</reference>
<dbReference type="AlphaFoldDB" id="A0A9P0MK01"/>